<keyword evidence="1" id="KW-0863">Zinc-finger</keyword>
<dbReference type="GO" id="GO:0008270">
    <property type="term" value="F:zinc ion binding"/>
    <property type="evidence" value="ECO:0007669"/>
    <property type="project" value="UniProtKB-KW"/>
</dbReference>
<feature type="domain" description="RING-type" evidence="3">
    <location>
        <begin position="255"/>
        <end position="297"/>
    </location>
</feature>
<dbReference type="Pfam" id="PF13639">
    <property type="entry name" value="zf-RING_2"/>
    <property type="match status" value="1"/>
</dbReference>
<dbReference type="SMART" id="SM00184">
    <property type="entry name" value="RING"/>
    <property type="match status" value="1"/>
</dbReference>
<dbReference type="PROSITE" id="PS50089">
    <property type="entry name" value="ZF_RING_2"/>
    <property type="match status" value="1"/>
</dbReference>
<organism evidence="4 5">
    <name type="scientific">Fusarium floridanum</name>
    <dbReference type="NCBI Taxonomy" id="1325733"/>
    <lineage>
        <taxon>Eukaryota</taxon>
        <taxon>Fungi</taxon>
        <taxon>Dikarya</taxon>
        <taxon>Ascomycota</taxon>
        <taxon>Pezizomycotina</taxon>
        <taxon>Sordariomycetes</taxon>
        <taxon>Hypocreomycetidae</taxon>
        <taxon>Hypocreales</taxon>
        <taxon>Nectriaceae</taxon>
        <taxon>Fusarium</taxon>
        <taxon>Fusarium solani species complex</taxon>
    </lineage>
</organism>
<proteinExistence type="predicted"/>
<dbReference type="Gene3D" id="3.30.40.10">
    <property type="entry name" value="Zinc/RING finger domain, C3HC4 (zinc finger)"/>
    <property type="match status" value="1"/>
</dbReference>
<dbReference type="CDD" id="cd16454">
    <property type="entry name" value="RING-H2_PA-TM-RING"/>
    <property type="match status" value="1"/>
</dbReference>
<keyword evidence="1" id="KW-0479">Metal-binding</keyword>
<dbReference type="Proteomes" id="UP000287972">
    <property type="component" value="Unassembled WGS sequence"/>
</dbReference>
<dbReference type="PANTHER" id="PTHR45676">
    <property type="entry name" value="RING-H2 FINGER PROTEIN ATL51-RELATED"/>
    <property type="match status" value="1"/>
</dbReference>
<keyword evidence="5" id="KW-1185">Reference proteome</keyword>
<feature type="region of interest" description="Disordered" evidence="2">
    <location>
        <begin position="224"/>
        <end position="249"/>
    </location>
</feature>
<accession>A0A428SF69</accession>
<evidence type="ECO:0000313" key="4">
    <source>
        <dbReference type="EMBL" id="RSL88425.1"/>
    </source>
</evidence>
<protein>
    <recommendedName>
        <fullName evidence="3">RING-type domain-containing protein</fullName>
    </recommendedName>
</protein>
<evidence type="ECO:0000313" key="5">
    <source>
        <dbReference type="Proteomes" id="UP000287972"/>
    </source>
</evidence>
<name>A0A428SF69_9HYPO</name>
<gene>
    <name evidence="4" type="ORF">CEP51_001740</name>
</gene>
<keyword evidence="1" id="KW-0862">Zinc</keyword>
<dbReference type="AlphaFoldDB" id="A0A428SF69"/>
<reference evidence="4 5" key="1">
    <citation type="submission" date="2017-06" db="EMBL/GenBank/DDBJ databases">
        <title>Comparative genomic analysis of Ambrosia Fusariam Clade fungi.</title>
        <authorList>
            <person name="Stajich J.E."/>
            <person name="Carrillo J."/>
            <person name="Kijimoto T."/>
            <person name="Eskalen A."/>
            <person name="O'Donnell K."/>
            <person name="Kasson M."/>
        </authorList>
    </citation>
    <scope>NUCLEOTIDE SEQUENCE [LARGE SCALE GENOMIC DNA]</scope>
    <source>
        <strain evidence="4 5">NRRL62606</strain>
    </source>
</reference>
<comment type="caution">
    <text evidence="4">The sequence shown here is derived from an EMBL/GenBank/DDBJ whole genome shotgun (WGS) entry which is preliminary data.</text>
</comment>
<evidence type="ECO:0000256" key="2">
    <source>
        <dbReference type="SAM" id="MobiDB-lite"/>
    </source>
</evidence>
<evidence type="ECO:0000256" key="1">
    <source>
        <dbReference type="PROSITE-ProRule" id="PRU00175"/>
    </source>
</evidence>
<sequence>MAPLRYSLAPLPQTGNTSQGDTEVSIEGIMVSVQRSKVDSFNSPGSVAYLSCDIDPTSSSPSTLLNKVLDSEPDAIVLYTTSGEWCWFEGQTAVGKIFTTVNASDARSSISYLDEAIKLSAEVQVSVTGNLDSLEQLGEGERGETGIGDKVVVVVSSIGGSLFGLFVLSTVVGAIRAYRHPERYGPRDEEDGHSSQTRIQGLARAVLDTFPVVKFTREGASTTATADLELQPSEAGKDSTHRTSALPAGSEPPACTICTEDFSAQEEVRVLPCKHEFHPSCIDTWLVQQSTKCPLCRSDFGPMDASNRAQDRVFNREERLLERRQALMLSYCTKLLRLKWVTESRSRD</sequence>
<dbReference type="InterPro" id="IPR001841">
    <property type="entry name" value="Znf_RING"/>
</dbReference>
<dbReference type="EMBL" id="NKCL01000023">
    <property type="protein sequence ID" value="RSL88425.1"/>
    <property type="molecule type" value="Genomic_DNA"/>
</dbReference>
<dbReference type="InterPro" id="IPR013083">
    <property type="entry name" value="Znf_RING/FYVE/PHD"/>
</dbReference>
<dbReference type="SUPFAM" id="SSF57850">
    <property type="entry name" value="RING/U-box"/>
    <property type="match status" value="1"/>
</dbReference>
<evidence type="ECO:0000259" key="3">
    <source>
        <dbReference type="PROSITE" id="PS50089"/>
    </source>
</evidence>